<evidence type="ECO:0000313" key="2">
    <source>
        <dbReference type="EMBL" id="PSR81930.1"/>
    </source>
</evidence>
<dbReference type="OrthoDB" id="10261408at2759"/>
<accession>A0A2T3A2X9</accession>
<protein>
    <recommendedName>
        <fullName evidence="4">Transcription factor domain-containing protein</fullName>
    </recommendedName>
</protein>
<keyword evidence="3" id="KW-1185">Reference proteome</keyword>
<dbReference type="AlphaFoldDB" id="A0A2T3A2X9"/>
<dbReference type="Proteomes" id="UP000241462">
    <property type="component" value="Unassembled WGS sequence"/>
</dbReference>
<dbReference type="CDD" id="cd12148">
    <property type="entry name" value="fungal_TF_MHR"/>
    <property type="match status" value="1"/>
</dbReference>
<feature type="region of interest" description="Disordered" evidence="1">
    <location>
        <begin position="1"/>
        <end position="44"/>
    </location>
</feature>
<evidence type="ECO:0000256" key="1">
    <source>
        <dbReference type="SAM" id="MobiDB-lite"/>
    </source>
</evidence>
<sequence>MRTAASELGERTNSSSVSLSDYHRPHDTPPQHLDQQSDAGDSPDHLCDERLGRFEIHHWLQTRASTSFAARVISHYLVTEHPTLGLFDADLFLEDLAANKIEFCSPLLLGALLSFACQGYSKFEPDAIPLSFEFFVEAERLYREEKTVEPQYDTAVMTVAAAQLLSLAALHHGNQAVSLRYMHDGIQLGCENGMLAVRKTHSARNWLDDHILSVRAASHTAWGTFCLSTFLGMNYRYMFTDIHPWLPIPGTEIERSSGDSIDFPLPEYMGQSFTHLCRLASIIRQVLDQYHGGADGSKPSIRTSQRLAETIHEKLMVWADTLPATMSTIGNTPAHVTVVHLYLHAAICDLFRPLSRKNPSQPVKIHRCNAKSQTAKDVYLASVNQLKHLVLIFRTQYPHATASLGWHNVLLYIANACILQSAPSTDKELADSDGMTTKTKQERRRDWFLVCIDAYRDLAPQFALVEGILQELLTNAQRGSLISADEAQDIMLGVKMMAPVTPHVNYKGPHNINPFAASLASSWKAVEPPSGGLLFGGQPGTSAADAGARTTKFLVDLNSAQVDEDLSTLPSLHGRAGAAGPSAGVGAGGEDPNASSVLLQQSAPRQSVDELAMFHGLNLGLEDV</sequence>
<dbReference type="PANTHER" id="PTHR47256">
    <property type="entry name" value="ZN(II)2CYS6 TRANSCRIPTION FACTOR (EUROFUNG)-RELATED"/>
    <property type="match status" value="1"/>
</dbReference>
<gene>
    <name evidence="2" type="ORF">BD289DRAFT_484138</name>
</gene>
<feature type="region of interest" description="Disordered" evidence="1">
    <location>
        <begin position="571"/>
        <end position="594"/>
    </location>
</feature>
<evidence type="ECO:0008006" key="4">
    <source>
        <dbReference type="Google" id="ProtNLM"/>
    </source>
</evidence>
<evidence type="ECO:0000313" key="3">
    <source>
        <dbReference type="Proteomes" id="UP000241462"/>
    </source>
</evidence>
<dbReference type="InParanoid" id="A0A2T3A2X9"/>
<name>A0A2T3A2X9_9PEZI</name>
<dbReference type="PANTHER" id="PTHR47256:SF1">
    <property type="entry name" value="ZN(II)2CYS6 TRANSCRIPTION FACTOR (EUROFUNG)"/>
    <property type="match status" value="1"/>
</dbReference>
<reference evidence="2 3" key="1">
    <citation type="journal article" date="2018" name="Mycol. Prog.">
        <title>Coniella lustricola, a new species from submerged detritus.</title>
        <authorList>
            <person name="Raudabaugh D.B."/>
            <person name="Iturriaga T."/>
            <person name="Carver A."/>
            <person name="Mondo S."/>
            <person name="Pangilinan J."/>
            <person name="Lipzen A."/>
            <person name="He G."/>
            <person name="Amirebrahimi M."/>
            <person name="Grigoriev I.V."/>
            <person name="Miller A.N."/>
        </authorList>
    </citation>
    <scope>NUCLEOTIDE SEQUENCE [LARGE SCALE GENOMIC DNA]</scope>
    <source>
        <strain evidence="2 3">B22-T-1</strain>
    </source>
</reference>
<proteinExistence type="predicted"/>
<organism evidence="2 3">
    <name type="scientific">Coniella lustricola</name>
    <dbReference type="NCBI Taxonomy" id="2025994"/>
    <lineage>
        <taxon>Eukaryota</taxon>
        <taxon>Fungi</taxon>
        <taxon>Dikarya</taxon>
        <taxon>Ascomycota</taxon>
        <taxon>Pezizomycotina</taxon>
        <taxon>Sordariomycetes</taxon>
        <taxon>Sordariomycetidae</taxon>
        <taxon>Diaporthales</taxon>
        <taxon>Schizoparmaceae</taxon>
        <taxon>Coniella</taxon>
    </lineage>
</organism>
<dbReference type="InterPro" id="IPR053187">
    <property type="entry name" value="Notoamide_regulator"/>
</dbReference>
<dbReference type="EMBL" id="KZ678490">
    <property type="protein sequence ID" value="PSR81930.1"/>
    <property type="molecule type" value="Genomic_DNA"/>
</dbReference>